<evidence type="ECO:0000313" key="2">
    <source>
        <dbReference type="Proteomes" id="UP000219573"/>
    </source>
</evidence>
<keyword evidence="2" id="KW-1185">Reference proteome</keyword>
<sequence length="67" mass="7508">MSEVKNQKKNLREIQLSTAELEEITGGFSTSFSETDMAEAYMLMAYAIMLPEDMKLAIAKLRSKTDG</sequence>
<accession>A0A285IGN6</accession>
<dbReference type="RefSeq" id="WP_097019583.1">
    <property type="nucleotide sequence ID" value="NZ_OBDZ01000046.1"/>
</dbReference>
<protein>
    <submittedName>
        <fullName evidence="1">Uncharacterized protein</fullName>
    </submittedName>
</protein>
<gene>
    <name evidence="1" type="ORF">SAMN06265827_14619</name>
</gene>
<name>A0A285IGN6_9FIRM</name>
<dbReference type="EMBL" id="OBDZ01000046">
    <property type="protein sequence ID" value="SNY46947.1"/>
    <property type="molecule type" value="Genomic_DNA"/>
</dbReference>
<evidence type="ECO:0000313" key="1">
    <source>
        <dbReference type="EMBL" id="SNY46947.1"/>
    </source>
</evidence>
<dbReference type="AlphaFoldDB" id="A0A285IGN6"/>
<reference evidence="2" key="1">
    <citation type="submission" date="2017-09" db="EMBL/GenBank/DDBJ databases">
        <authorList>
            <person name="Varghese N."/>
            <person name="Submissions S."/>
        </authorList>
    </citation>
    <scope>NUCLEOTIDE SEQUENCE [LARGE SCALE GENOMIC DNA]</scope>
    <source>
        <strain evidence="2">MSL47</strain>
    </source>
</reference>
<dbReference type="Proteomes" id="UP000219573">
    <property type="component" value="Unassembled WGS sequence"/>
</dbReference>
<organism evidence="1 2">
    <name type="scientific">Orenia metallireducens</name>
    <dbReference type="NCBI Taxonomy" id="1413210"/>
    <lineage>
        <taxon>Bacteria</taxon>
        <taxon>Bacillati</taxon>
        <taxon>Bacillota</taxon>
        <taxon>Clostridia</taxon>
        <taxon>Halanaerobiales</taxon>
        <taxon>Halobacteroidaceae</taxon>
        <taxon>Orenia</taxon>
    </lineage>
</organism>
<proteinExistence type="predicted"/>